<feature type="non-terminal residue" evidence="2">
    <location>
        <position position="1"/>
    </location>
</feature>
<feature type="domain" description="Reverse transcriptase" evidence="1">
    <location>
        <begin position="96"/>
        <end position="341"/>
    </location>
</feature>
<dbReference type="InterPro" id="IPR043502">
    <property type="entry name" value="DNA/RNA_pol_sf"/>
</dbReference>
<dbReference type="Pfam" id="PF00078">
    <property type="entry name" value="RVT_1"/>
    <property type="match status" value="1"/>
</dbReference>
<dbReference type="EMBL" id="GECU01024093">
    <property type="protein sequence ID" value="JAS83613.1"/>
    <property type="molecule type" value="Transcribed_RNA"/>
</dbReference>
<dbReference type="PROSITE" id="PS50878">
    <property type="entry name" value="RT_POL"/>
    <property type="match status" value="1"/>
</dbReference>
<dbReference type="GO" id="GO:0071897">
    <property type="term" value="P:DNA biosynthetic process"/>
    <property type="evidence" value="ECO:0007669"/>
    <property type="project" value="UniProtKB-ARBA"/>
</dbReference>
<organism evidence="2">
    <name type="scientific">Homalodisca liturata</name>
    <dbReference type="NCBI Taxonomy" id="320908"/>
    <lineage>
        <taxon>Eukaryota</taxon>
        <taxon>Metazoa</taxon>
        <taxon>Ecdysozoa</taxon>
        <taxon>Arthropoda</taxon>
        <taxon>Hexapoda</taxon>
        <taxon>Insecta</taxon>
        <taxon>Pterygota</taxon>
        <taxon>Neoptera</taxon>
        <taxon>Paraneoptera</taxon>
        <taxon>Hemiptera</taxon>
        <taxon>Auchenorrhyncha</taxon>
        <taxon>Membracoidea</taxon>
        <taxon>Cicadellidae</taxon>
        <taxon>Cicadellinae</taxon>
        <taxon>Proconiini</taxon>
        <taxon>Homalodisca</taxon>
    </lineage>
</organism>
<accession>A0A1B6I9P7</accession>
<proteinExistence type="predicted"/>
<evidence type="ECO:0000259" key="1">
    <source>
        <dbReference type="PROSITE" id="PS50878"/>
    </source>
</evidence>
<gene>
    <name evidence="2" type="ORF">g.49626</name>
</gene>
<reference evidence="2" key="1">
    <citation type="submission" date="2015-11" db="EMBL/GenBank/DDBJ databases">
        <title>De novo transcriptome assembly of four potential Pierce s Disease insect vectors from Arizona vineyards.</title>
        <authorList>
            <person name="Tassone E.E."/>
        </authorList>
    </citation>
    <scope>NUCLEOTIDE SEQUENCE</scope>
</reference>
<dbReference type="CDD" id="cd01650">
    <property type="entry name" value="RT_nLTR_like"/>
    <property type="match status" value="1"/>
</dbReference>
<dbReference type="PANTHER" id="PTHR33332">
    <property type="entry name" value="REVERSE TRANSCRIPTASE DOMAIN-CONTAINING PROTEIN"/>
    <property type="match status" value="1"/>
</dbReference>
<name>A0A1B6I9P7_9HEMI</name>
<feature type="non-terminal residue" evidence="2">
    <location>
        <position position="341"/>
    </location>
</feature>
<dbReference type="SUPFAM" id="SSF56672">
    <property type="entry name" value="DNA/RNA polymerases"/>
    <property type="match status" value="1"/>
</dbReference>
<protein>
    <recommendedName>
        <fullName evidence="1">Reverse transcriptase domain-containing protein</fullName>
    </recommendedName>
</protein>
<evidence type="ECO:0000313" key="2">
    <source>
        <dbReference type="EMBL" id="JAS83613.1"/>
    </source>
</evidence>
<dbReference type="AlphaFoldDB" id="A0A1B6I9P7"/>
<dbReference type="InterPro" id="IPR000477">
    <property type="entry name" value="RT_dom"/>
</dbReference>
<sequence length="341" mass="38066">PMTMATPDEFNNYFANVADNIISSLPDVQTDPVATMMDPIPGLRLIKWKEVSTIEVLSMVRGFKDSRSQDVHGLSTFILKSVINEIVGPLTLTVNACLRNGIFPEILKTSRTVPVFKKGDPMLPSNFRPISLVPIFSKVFETIMKTQLMEYFEQNKLLLDAQHGFRRGRSTTTAMLSLVDRITEAFEDRDSVLLGLCDLSKAFDVVSHEILSAKLRKYGIGGTVLSSVCNYLSNRKQLVSLMGASSNTKSILHGVPQGSVLGPFLFTIMINDLHMNDQTLLFADDTTLMSRGSDITQLRLEASYLLEEAKDWFNCNRLKINEEKTQTLLCTLKTGVPFQEA</sequence>